<comment type="caution">
    <text evidence="2">The sequence shown here is derived from an EMBL/GenBank/DDBJ whole genome shotgun (WGS) entry which is preliminary data.</text>
</comment>
<feature type="compositionally biased region" description="Polar residues" evidence="1">
    <location>
        <begin position="17"/>
        <end position="29"/>
    </location>
</feature>
<evidence type="ECO:0008006" key="4">
    <source>
        <dbReference type="Google" id="ProtNLM"/>
    </source>
</evidence>
<evidence type="ECO:0000256" key="1">
    <source>
        <dbReference type="SAM" id="MobiDB-lite"/>
    </source>
</evidence>
<dbReference type="Proteomes" id="UP001648503">
    <property type="component" value="Unassembled WGS sequence"/>
</dbReference>
<organism evidence="2 3">
    <name type="scientific">Batrachochytrium salamandrivorans</name>
    <dbReference type="NCBI Taxonomy" id="1357716"/>
    <lineage>
        <taxon>Eukaryota</taxon>
        <taxon>Fungi</taxon>
        <taxon>Fungi incertae sedis</taxon>
        <taxon>Chytridiomycota</taxon>
        <taxon>Chytridiomycota incertae sedis</taxon>
        <taxon>Chytridiomycetes</taxon>
        <taxon>Rhizophydiales</taxon>
        <taxon>Rhizophydiales incertae sedis</taxon>
        <taxon>Batrachochytrium</taxon>
    </lineage>
</organism>
<proteinExistence type="predicted"/>
<feature type="compositionally biased region" description="Low complexity" evidence="1">
    <location>
        <begin position="132"/>
        <end position="152"/>
    </location>
</feature>
<accession>A0ABQ8EY54</accession>
<protein>
    <recommendedName>
        <fullName evidence="4">REJ domain-containing protein</fullName>
    </recommendedName>
</protein>
<reference evidence="2 3" key="1">
    <citation type="submission" date="2021-02" db="EMBL/GenBank/DDBJ databases">
        <title>Variation within the Batrachochytrium salamandrivorans European outbreak.</title>
        <authorList>
            <person name="Kelly M."/>
            <person name="Pasmans F."/>
            <person name="Shea T.P."/>
            <person name="Munoz J.F."/>
            <person name="Carranza S."/>
            <person name="Cuomo C.A."/>
            <person name="Martel A."/>
        </authorList>
    </citation>
    <scope>NUCLEOTIDE SEQUENCE [LARGE SCALE GENOMIC DNA]</scope>
    <source>
        <strain evidence="2 3">AMFP18/2</strain>
    </source>
</reference>
<dbReference type="EMBL" id="JAFCIX010000496">
    <property type="protein sequence ID" value="KAH6588651.1"/>
    <property type="molecule type" value="Genomic_DNA"/>
</dbReference>
<feature type="region of interest" description="Disordered" evidence="1">
    <location>
        <begin position="118"/>
        <end position="152"/>
    </location>
</feature>
<evidence type="ECO:0000313" key="3">
    <source>
        <dbReference type="Proteomes" id="UP001648503"/>
    </source>
</evidence>
<gene>
    <name evidence="2" type="ORF">BASA50_010613</name>
</gene>
<feature type="region of interest" description="Disordered" evidence="1">
    <location>
        <begin position="1"/>
        <end position="42"/>
    </location>
</feature>
<keyword evidence="3" id="KW-1185">Reference proteome</keyword>
<sequence length="198" mass="20669">MLVVADEMPATEHEQNEPSSGYSTDNSLRLENPLPSPLQLQPSLSLQIATNVYTETDSDTTVSSVSTIIRSQTSMQPQSITADDTKDIDAAEASSQVGVQVAAVDNPPRALSLVMTSTAANSSDNNSDDNSDNSSDSSDGSSSRDGSSITIPTTIPTAIMSIATNDTSPLPLLQAVLPHLHSFHRPATHLGPTPAAPT</sequence>
<name>A0ABQ8EY54_9FUNG</name>
<evidence type="ECO:0000313" key="2">
    <source>
        <dbReference type="EMBL" id="KAH6588651.1"/>
    </source>
</evidence>